<evidence type="ECO:0000256" key="8">
    <source>
        <dbReference type="PROSITE-ProRule" id="PRU00108"/>
    </source>
</evidence>
<evidence type="ECO:0000259" key="13">
    <source>
        <dbReference type="PROSITE" id="PS50071"/>
    </source>
</evidence>
<proteinExistence type="inferred from homology"/>
<feature type="region of interest" description="Disordered" evidence="12">
    <location>
        <begin position="20"/>
        <end position="63"/>
    </location>
</feature>
<dbReference type="GO" id="GO:0045893">
    <property type="term" value="P:positive regulation of DNA-templated transcription"/>
    <property type="evidence" value="ECO:0007669"/>
    <property type="project" value="TreeGrafter"/>
</dbReference>
<dbReference type="InterPro" id="IPR000047">
    <property type="entry name" value="HTH_motif"/>
</dbReference>
<comment type="similarity">
    <text evidence="7 10">Belongs to the HD-ZIP homeobox family. Class I subfamily.</text>
</comment>
<dbReference type="Pfam" id="PF02183">
    <property type="entry name" value="HALZ"/>
    <property type="match status" value="1"/>
</dbReference>
<dbReference type="PROSITE" id="PS00027">
    <property type="entry name" value="HOMEOBOX_1"/>
    <property type="match status" value="1"/>
</dbReference>
<keyword evidence="11" id="KW-0175">Coiled coil</keyword>
<gene>
    <name evidence="14" type="ORF">SAY86_019671</name>
</gene>
<evidence type="ECO:0000256" key="5">
    <source>
        <dbReference type="ARBA" id="ARBA00023163"/>
    </source>
</evidence>
<dbReference type="Pfam" id="PF00046">
    <property type="entry name" value="Homeodomain"/>
    <property type="match status" value="1"/>
</dbReference>
<evidence type="ECO:0000256" key="10">
    <source>
        <dbReference type="RuleBase" id="RU369038"/>
    </source>
</evidence>
<dbReference type="InterPro" id="IPR045224">
    <property type="entry name" value="HDZip_class_I_plant"/>
</dbReference>
<reference evidence="14 15" key="1">
    <citation type="journal article" date="2023" name="Hortic Res">
        <title>Pangenome of water caltrop reveals structural variations and asymmetric subgenome divergence after allopolyploidization.</title>
        <authorList>
            <person name="Zhang X."/>
            <person name="Chen Y."/>
            <person name="Wang L."/>
            <person name="Yuan Y."/>
            <person name="Fang M."/>
            <person name="Shi L."/>
            <person name="Lu R."/>
            <person name="Comes H.P."/>
            <person name="Ma Y."/>
            <person name="Chen Y."/>
            <person name="Huang G."/>
            <person name="Zhou Y."/>
            <person name="Zheng Z."/>
            <person name="Qiu Y."/>
        </authorList>
    </citation>
    <scope>NUCLEOTIDE SEQUENCE [LARGE SCALE GENOMIC DNA]</scope>
    <source>
        <strain evidence="14">F231</strain>
    </source>
</reference>
<evidence type="ECO:0000313" key="15">
    <source>
        <dbReference type="Proteomes" id="UP001346149"/>
    </source>
</evidence>
<evidence type="ECO:0000256" key="1">
    <source>
        <dbReference type="ARBA" id="ARBA00004123"/>
    </source>
</evidence>
<dbReference type="InterPro" id="IPR017970">
    <property type="entry name" value="Homeobox_CS"/>
</dbReference>
<dbReference type="PANTHER" id="PTHR24326:SF606">
    <property type="entry name" value="HOMEOBOX-LEUCINE ZIPPER PROTEIN ATHB-54"/>
    <property type="match status" value="1"/>
</dbReference>
<dbReference type="GO" id="GO:0000976">
    <property type="term" value="F:transcription cis-regulatory region binding"/>
    <property type="evidence" value="ECO:0007669"/>
    <property type="project" value="UniProtKB-ARBA"/>
</dbReference>
<dbReference type="GO" id="GO:0005634">
    <property type="term" value="C:nucleus"/>
    <property type="evidence" value="ECO:0007669"/>
    <property type="project" value="UniProtKB-SubCell"/>
</dbReference>
<dbReference type="PANTHER" id="PTHR24326">
    <property type="entry name" value="HOMEOBOX-LEUCINE ZIPPER PROTEIN"/>
    <property type="match status" value="1"/>
</dbReference>
<name>A0AAN7LKX3_TRANT</name>
<dbReference type="CDD" id="cd00086">
    <property type="entry name" value="homeodomain"/>
    <property type="match status" value="1"/>
</dbReference>
<evidence type="ECO:0000256" key="4">
    <source>
        <dbReference type="ARBA" id="ARBA00023155"/>
    </source>
</evidence>
<evidence type="ECO:0000256" key="12">
    <source>
        <dbReference type="SAM" id="MobiDB-lite"/>
    </source>
</evidence>
<evidence type="ECO:0000256" key="9">
    <source>
        <dbReference type="RuleBase" id="RU000682"/>
    </source>
</evidence>
<evidence type="ECO:0000256" key="6">
    <source>
        <dbReference type="ARBA" id="ARBA00023242"/>
    </source>
</evidence>
<evidence type="ECO:0000256" key="7">
    <source>
        <dbReference type="ARBA" id="ARBA00025748"/>
    </source>
</evidence>
<dbReference type="InterPro" id="IPR003106">
    <property type="entry name" value="Leu_zip_homeo"/>
</dbReference>
<comment type="subcellular location">
    <subcellularLocation>
        <location evidence="1 8 9">Nucleus</location>
    </subcellularLocation>
</comment>
<dbReference type="FunFam" id="1.10.10.60:FF:000144">
    <property type="entry name" value="homeobox-leucine zipper protein ATHB-6-like"/>
    <property type="match status" value="1"/>
</dbReference>
<feature type="DNA-binding region" description="Homeobox" evidence="8">
    <location>
        <begin position="37"/>
        <end position="96"/>
    </location>
</feature>
<dbReference type="Gene3D" id="1.10.10.60">
    <property type="entry name" value="Homeodomain-like"/>
    <property type="match status" value="1"/>
</dbReference>
<feature type="coiled-coil region" evidence="11">
    <location>
        <begin position="87"/>
        <end position="142"/>
    </location>
</feature>
<sequence>MADYFLLGAEPMVNFEDAAAKTEDGGDADEENYKGGPSCKKRRLSPGQVQHLESSFDEENKLEPEKKAQLAKELGLQPRQVAIWFQNRRARLRSKQLEKKYDELNDRYSKLKADFKGLLKEKEELKEEVLLLKEKLLINEKEKAIGPSLSVQLENASSVKVEDRDEGRGLPLEPASSSCGIFEPNCSDLSREEGDNLVLAVLEHGFMAELDEQLWCWPY</sequence>
<dbReference type="PRINTS" id="PR00031">
    <property type="entry name" value="HTHREPRESSR"/>
</dbReference>
<keyword evidence="3 8" id="KW-0238">DNA-binding</keyword>
<evidence type="ECO:0000256" key="3">
    <source>
        <dbReference type="ARBA" id="ARBA00023125"/>
    </source>
</evidence>
<dbReference type="SMART" id="SM00389">
    <property type="entry name" value="HOX"/>
    <property type="match status" value="1"/>
</dbReference>
<dbReference type="GO" id="GO:0000981">
    <property type="term" value="F:DNA-binding transcription factor activity, RNA polymerase II-specific"/>
    <property type="evidence" value="ECO:0007669"/>
    <property type="project" value="UniProtKB-UniRule"/>
</dbReference>
<keyword evidence="6 8" id="KW-0539">Nucleus</keyword>
<keyword evidence="15" id="KW-1185">Reference proteome</keyword>
<keyword evidence="2 10" id="KW-0805">Transcription regulation</keyword>
<protein>
    <recommendedName>
        <fullName evidence="10">Homeobox-leucine zipper protein</fullName>
    </recommendedName>
    <alternativeName>
        <fullName evidence="10">HD-ZIP protein</fullName>
    </alternativeName>
    <alternativeName>
        <fullName evidence="10">Homeodomain transcription factor</fullName>
    </alternativeName>
</protein>
<evidence type="ECO:0000256" key="11">
    <source>
        <dbReference type="SAM" id="Coils"/>
    </source>
</evidence>
<comment type="caution">
    <text evidence="14">The sequence shown here is derived from an EMBL/GenBank/DDBJ whole genome shotgun (WGS) entry which is preliminary data.</text>
</comment>
<dbReference type="InterPro" id="IPR009057">
    <property type="entry name" value="Homeodomain-like_sf"/>
</dbReference>
<evidence type="ECO:0000313" key="14">
    <source>
        <dbReference type="EMBL" id="KAK4788352.1"/>
    </source>
</evidence>
<dbReference type="InterPro" id="IPR001356">
    <property type="entry name" value="HD"/>
</dbReference>
<organism evidence="14 15">
    <name type="scientific">Trapa natans</name>
    <name type="common">Water chestnut</name>
    <dbReference type="NCBI Taxonomy" id="22666"/>
    <lineage>
        <taxon>Eukaryota</taxon>
        <taxon>Viridiplantae</taxon>
        <taxon>Streptophyta</taxon>
        <taxon>Embryophyta</taxon>
        <taxon>Tracheophyta</taxon>
        <taxon>Spermatophyta</taxon>
        <taxon>Magnoliopsida</taxon>
        <taxon>eudicotyledons</taxon>
        <taxon>Gunneridae</taxon>
        <taxon>Pentapetalae</taxon>
        <taxon>rosids</taxon>
        <taxon>malvids</taxon>
        <taxon>Myrtales</taxon>
        <taxon>Lythraceae</taxon>
        <taxon>Trapa</taxon>
    </lineage>
</organism>
<dbReference type="PROSITE" id="PS50071">
    <property type="entry name" value="HOMEOBOX_2"/>
    <property type="match status" value="1"/>
</dbReference>
<comment type="function">
    <text evidence="10">Transcription factor.</text>
</comment>
<dbReference type="Proteomes" id="UP001346149">
    <property type="component" value="Unassembled WGS sequence"/>
</dbReference>
<dbReference type="EMBL" id="JAXQNO010000011">
    <property type="protein sequence ID" value="KAK4788352.1"/>
    <property type="molecule type" value="Genomic_DNA"/>
</dbReference>
<keyword evidence="4 8" id="KW-0371">Homeobox</keyword>
<keyword evidence="5 10" id="KW-0804">Transcription</keyword>
<feature type="domain" description="Homeobox" evidence="13">
    <location>
        <begin position="35"/>
        <end position="95"/>
    </location>
</feature>
<evidence type="ECO:0000256" key="2">
    <source>
        <dbReference type="ARBA" id="ARBA00023015"/>
    </source>
</evidence>
<accession>A0AAN7LKX3</accession>
<dbReference type="AlphaFoldDB" id="A0AAN7LKX3"/>
<dbReference type="SUPFAM" id="SSF46689">
    <property type="entry name" value="Homeodomain-like"/>
    <property type="match status" value="1"/>
</dbReference>